<reference evidence="13" key="1">
    <citation type="submission" date="2017-02" db="UniProtKB">
        <authorList>
            <consortium name="WormBaseParasite"/>
        </authorList>
    </citation>
    <scope>IDENTIFICATION</scope>
</reference>
<evidence type="ECO:0000256" key="6">
    <source>
        <dbReference type="ARBA" id="ARBA00023242"/>
    </source>
</evidence>
<feature type="repeat" description="WD" evidence="7">
    <location>
        <begin position="133"/>
        <end position="174"/>
    </location>
</feature>
<dbReference type="GO" id="GO:0006338">
    <property type="term" value="P:chromatin remodeling"/>
    <property type="evidence" value="ECO:0007669"/>
    <property type="project" value="TreeGrafter"/>
</dbReference>
<feature type="domain" description="CAF1B/HIR1 beta-propeller" evidence="10">
    <location>
        <begin position="24"/>
        <end position="371"/>
    </location>
</feature>
<evidence type="ECO:0000256" key="2">
    <source>
        <dbReference type="ARBA" id="ARBA00007306"/>
    </source>
</evidence>
<evidence type="ECO:0000256" key="5">
    <source>
        <dbReference type="ARBA" id="ARBA00022853"/>
    </source>
</evidence>
<comment type="similarity">
    <text evidence="2 8">Belongs to the WD repeat HIR1 family.</text>
</comment>
<dbReference type="InterPro" id="IPR055410">
    <property type="entry name" value="Beta-prop_CAF1B_HIR1"/>
</dbReference>
<comment type="subcellular location">
    <subcellularLocation>
        <location evidence="1 8">Nucleus</location>
    </subcellularLocation>
</comment>
<comment type="function">
    <text evidence="8">Required for replication-independent chromatin assembly and for the periodic repression of histone gene transcription during the cell cycle.</text>
</comment>
<dbReference type="InterPro" id="IPR036322">
    <property type="entry name" value="WD40_repeat_dom_sf"/>
</dbReference>
<evidence type="ECO:0000256" key="7">
    <source>
        <dbReference type="PROSITE-ProRule" id="PRU00221"/>
    </source>
</evidence>
<keyword evidence="8" id="KW-0678">Repressor</keyword>
<dbReference type="GO" id="GO:0006351">
    <property type="term" value="P:DNA-templated transcription"/>
    <property type="evidence" value="ECO:0007669"/>
    <property type="project" value="InterPro"/>
</dbReference>
<proteinExistence type="inferred from homology"/>
<evidence type="ECO:0000256" key="8">
    <source>
        <dbReference type="RuleBase" id="RU364014"/>
    </source>
</evidence>
<dbReference type="WBParaSite" id="HDID_0000998901-mRNA-1">
    <property type="protein sequence ID" value="HDID_0000998901-mRNA-1"/>
    <property type="gene ID" value="HDID_0000998901"/>
</dbReference>
<evidence type="ECO:0000256" key="4">
    <source>
        <dbReference type="ARBA" id="ARBA00022737"/>
    </source>
</evidence>
<dbReference type="PANTHER" id="PTHR13831:SF0">
    <property type="entry name" value="PROTEIN HIRA"/>
    <property type="match status" value="1"/>
</dbReference>
<dbReference type="GO" id="GO:0000785">
    <property type="term" value="C:chromatin"/>
    <property type="evidence" value="ECO:0007669"/>
    <property type="project" value="TreeGrafter"/>
</dbReference>
<dbReference type="SMART" id="SM00320">
    <property type="entry name" value="WD40"/>
    <property type="match status" value="6"/>
</dbReference>
<dbReference type="GO" id="GO:0000417">
    <property type="term" value="C:HIR complex"/>
    <property type="evidence" value="ECO:0007669"/>
    <property type="project" value="TreeGrafter"/>
</dbReference>
<dbReference type="STRING" id="6216.A0A0R3SWE0"/>
<gene>
    <name evidence="11" type="ORF">HDID_LOCUS9987</name>
</gene>
<evidence type="ECO:0000256" key="3">
    <source>
        <dbReference type="ARBA" id="ARBA00022574"/>
    </source>
</evidence>
<dbReference type="InterPro" id="IPR001680">
    <property type="entry name" value="WD40_rpt"/>
</dbReference>
<dbReference type="PANTHER" id="PTHR13831">
    <property type="entry name" value="MEMBER OF THE HIR1 FAMILY OF WD-REPEAT PROTEINS"/>
    <property type="match status" value="1"/>
</dbReference>
<dbReference type="Pfam" id="PF24105">
    <property type="entry name" value="Beta-prop_CAF1B_HIR1"/>
    <property type="match status" value="1"/>
</dbReference>
<evidence type="ECO:0000313" key="12">
    <source>
        <dbReference type="Proteomes" id="UP000274504"/>
    </source>
</evidence>
<protein>
    <recommendedName>
        <fullName evidence="8">Protein HIRA</fullName>
    </recommendedName>
</protein>
<dbReference type="InterPro" id="IPR031120">
    <property type="entry name" value="HIR1-like"/>
</dbReference>
<evidence type="ECO:0000313" key="11">
    <source>
        <dbReference type="EMBL" id="VDL62462.1"/>
    </source>
</evidence>
<keyword evidence="8" id="KW-0805">Transcription regulation</keyword>
<feature type="region of interest" description="Disordered" evidence="9">
    <location>
        <begin position="517"/>
        <end position="540"/>
    </location>
</feature>
<sequence>MRLHKPHWVTHGIHCKSTNSYHSICSLDIHPDGTRLATGGLGKAGGTVIVWDMSFIRDPSKEPNATSSKQLFRMEDHEGCVNTVRWSPTGRWLATGSVDHSVIVWEKSPAGTHSGVFGAKEKFSEHWRRIAALRNHSGDVVDLAWSQDGTRLASTSIDCSVAIYGVSSPNDSSQSSFQLLTILKGHKGAVKGVTWDPAGRFLATHSDDLGVRIWRTADWQIEATISKFFPDHADQTALMRLSWSPDGSYIAAPHAVNGNFPVVQLLNRNRWQATGSDLVGHEKHLTCARYNPNIMKKAKNNGFINILCLAIGGKDRCLSVWSTARRRALVVLRDLFTHSISDLTWSASGHELMVCSLDGSIAYLCFTKEELGEPLSLEETVQHHRGAYGQSLIDNLLNSSRSLENNFSHAFNQKTGSVVLETPEALALQRQQEELRQKMGNITSSNSGVKVAEKVQWVNSIFSIAEESSKDVSMSSPQKTGAISTSISKSIEQPSVVIVSDKTSTLINDVAIKSPSNAAAASPTTLRKQQQEQIPPPKVKKRVEMTTITGETKTIEKRSSKTPVGVKKRKRIRNLDDDEGEDVPVLTATKTTIQDRHPSAAKTGDRIAEKIEDRGAAQTVTFRAPQLKVPDQMDLCGNRAQFVCDHPIDGPIVVKVANAEGGKNAVHKITGSQSTDGNVKTVWTFLSSYRFTSHAHSGKWLAAGDVNSNLRLLWSTGCAICPPLRLDSPAQILAATVLDDSTEKLAVLTVSGCLTIWKLSVKMLSSSGSHLGCSMEKNLPKIVLTTKLDNTRFPAVDLTFSPGEIKHPVVYFKLGSSALFHLERKLWVELFNAGEGGEDSFKRRAAATLYRTCPSGPLSEMQKFGRLNVLVTGDLSANTPSHRRDLQEFYDAQIQVAEMFGSAAEFKFWLNRWFQQLVIESDERRIRQVCLDFIGPVSSALNTSWESTIKGLSKRSLMKQLFPHFAMNLGMQRLYVEMKELFDNTVDSE</sequence>
<feature type="compositionally biased region" description="Polar residues" evidence="9">
    <location>
        <begin position="517"/>
        <end position="533"/>
    </location>
</feature>
<dbReference type="Proteomes" id="UP000274504">
    <property type="component" value="Unassembled WGS sequence"/>
</dbReference>
<dbReference type="InterPro" id="IPR015943">
    <property type="entry name" value="WD40/YVTN_repeat-like_dom_sf"/>
</dbReference>
<evidence type="ECO:0000259" key="10">
    <source>
        <dbReference type="Pfam" id="PF24105"/>
    </source>
</evidence>
<keyword evidence="5 8" id="KW-0156">Chromatin regulator</keyword>
<evidence type="ECO:0000256" key="1">
    <source>
        <dbReference type="ARBA" id="ARBA00004123"/>
    </source>
</evidence>
<reference evidence="11 12" key="2">
    <citation type="submission" date="2018-11" db="EMBL/GenBank/DDBJ databases">
        <authorList>
            <consortium name="Pathogen Informatics"/>
        </authorList>
    </citation>
    <scope>NUCLEOTIDE SEQUENCE [LARGE SCALE GENOMIC DNA]</scope>
</reference>
<dbReference type="GO" id="GO:0031491">
    <property type="term" value="F:nucleosome binding"/>
    <property type="evidence" value="ECO:0007669"/>
    <property type="project" value="TreeGrafter"/>
</dbReference>
<dbReference type="EMBL" id="UYSG01011469">
    <property type="protein sequence ID" value="VDL62462.1"/>
    <property type="molecule type" value="Genomic_DNA"/>
</dbReference>
<keyword evidence="4 8" id="KW-0677">Repeat</keyword>
<feature type="repeat" description="WD" evidence="7">
    <location>
        <begin position="74"/>
        <end position="106"/>
    </location>
</feature>
<dbReference type="OrthoDB" id="1741719at2759"/>
<dbReference type="GO" id="GO:0005634">
    <property type="term" value="C:nucleus"/>
    <property type="evidence" value="ECO:0007669"/>
    <property type="project" value="UniProtKB-SubCell"/>
</dbReference>
<dbReference type="PROSITE" id="PS50294">
    <property type="entry name" value="WD_REPEATS_REGION"/>
    <property type="match status" value="2"/>
</dbReference>
<dbReference type="SUPFAM" id="SSF50978">
    <property type="entry name" value="WD40 repeat-like"/>
    <property type="match status" value="1"/>
</dbReference>
<feature type="repeat" description="WD" evidence="7">
    <location>
        <begin position="183"/>
        <end position="214"/>
    </location>
</feature>
<evidence type="ECO:0000313" key="13">
    <source>
        <dbReference type="WBParaSite" id="HDID_0000998901-mRNA-1"/>
    </source>
</evidence>
<organism evidence="13">
    <name type="scientific">Hymenolepis diminuta</name>
    <name type="common">Rat tapeworm</name>
    <dbReference type="NCBI Taxonomy" id="6216"/>
    <lineage>
        <taxon>Eukaryota</taxon>
        <taxon>Metazoa</taxon>
        <taxon>Spiralia</taxon>
        <taxon>Lophotrochozoa</taxon>
        <taxon>Platyhelminthes</taxon>
        <taxon>Cestoda</taxon>
        <taxon>Eucestoda</taxon>
        <taxon>Cyclophyllidea</taxon>
        <taxon>Hymenolepididae</taxon>
        <taxon>Hymenolepis</taxon>
    </lineage>
</organism>
<keyword evidence="3 7" id="KW-0853">WD repeat</keyword>
<accession>A0A0R3SWE0</accession>
<name>A0A0R3SWE0_HYMDI</name>
<keyword evidence="8" id="KW-0804">Transcription</keyword>
<dbReference type="AlphaFoldDB" id="A0A0R3SWE0"/>
<dbReference type="PROSITE" id="PS50082">
    <property type="entry name" value="WD_REPEATS_2"/>
    <property type="match status" value="3"/>
</dbReference>
<evidence type="ECO:0000256" key="9">
    <source>
        <dbReference type="SAM" id="MobiDB-lite"/>
    </source>
</evidence>
<dbReference type="Gene3D" id="2.130.10.10">
    <property type="entry name" value="YVTN repeat-like/Quinoprotein amine dehydrogenase"/>
    <property type="match status" value="3"/>
</dbReference>
<keyword evidence="6 8" id="KW-0539">Nucleus</keyword>